<evidence type="ECO:0008006" key="3">
    <source>
        <dbReference type="Google" id="ProtNLM"/>
    </source>
</evidence>
<gene>
    <name evidence="1" type="ORF">ERS852450_02267</name>
</gene>
<name>A0A174H7X8_9FIRM</name>
<organism evidence="1 2">
    <name type="scientific">Anaerobutyricum hallii</name>
    <dbReference type="NCBI Taxonomy" id="39488"/>
    <lineage>
        <taxon>Bacteria</taxon>
        <taxon>Bacillati</taxon>
        <taxon>Bacillota</taxon>
        <taxon>Clostridia</taxon>
        <taxon>Lachnospirales</taxon>
        <taxon>Lachnospiraceae</taxon>
        <taxon>Anaerobutyricum</taxon>
    </lineage>
</organism>
<reference evidence="1 2" key="1">
    <citation type="submission" date="2015-09" db="EMBL/GenBank/DDBJ databases">
        <authorList>
            <consortium name="Pathogen Informatics"/>
        </authorList>
    </citation>
    <scope>NUCLEOTIDE SEQUENCE [LARGE SCALE GENOMIC DNA]</scope>
    <source>
        <strain evidence="1 2">2789STDY5834835</strain>
    </source>
</reference>
<evidence type="ECO:0000313" key="1">
    <source>
        <dbReference type="EMBL" id="CUO71082.1"/>
    </source>
</evidence>
<dbReference type="SUPFAM" id="SSF69322">
    <property type="entry name" value="Tricorn protease domain 2"/>
    <property type="match status" value="1"/>
</dbReference>
<proteinExistence type="predicted"/>
<dbReference type="EMBL" id="CYZL01000021">
    <property type="protein sequence ID" value="CUO71082.1"/>
    <property type="molecule type" value="Genomic_DNA"/>
</dbReference>
<dbReference type="RefSeq" id="WP_055299177.1">
    <property type="nucleotide sequence ID" value="NZ_BLYK01000091.1"/>
</dbReference>
<dbReference type="Proteomes" id="UP000095679">
    <property type="component" value="Unassembled WGS sequence"/>
</dbReference>
<evidence type="ECO:0000313" key="2">
    <source>
        <dbReference type="Proteomes" id="UP000095679"/>
    </source>
</evidence>
<protein>
    <recommendedName>
        <fullName evidence="3">Six-bladed beta-propeller, TolB-like</fullName>
    </recommendedName>
</protein>
<dbReference type="AlphaFoldDB" id="A0A174H7X8"/>
<sequence>MLKKIIKKRAYEGNKIEDNLLFVTLQTQIVGLDMNNGYKQIFLSDKLSNMCNFYYDKDTKQLLVYNTSGHAYLYQMPEGKRLSQKLYLRAMDLQPDSIAHKGDYYWYSDTNFCLRRLDIKDGSTKQILKDKERRVVNVIQVADRLYIFTDMRREIEGYVKILCYHIDENGDLKYEFEWGERPYVFMGYVRRDFDRKTVIVGAKTYTKYVGDYYVAFEPENKRFVPIYPITDEAWELYGHTMLEGNKILAANPKYVKVIDIPSRKVLAKYEPEETIYSATFLTKNKGAIFTNRGVYEFTF</sequence>
<accession>A0A174H7X8</accession>